<keyword evidence="3" id="KW-0238">DNA-binding</keyword>
<dbReference type="GO" id="GO:0043565">
    <property type="term" value="F:sequence-specific DNA binding"/>
    <property type="evidence" value="ECO:0007669"/>
    <property type="project" value="TreeGrafter"/>
</dbReference>
<dbReference type="Gene3D" id="1.10.10.10">
    <property type="entry name" value="Winged helix-like DNA-binding domain superfamily/Winged helix DNA-binding domain"/>
    <property type="match status" value="1"/>
</dbReference>
<organism evidence="6 7">
    <name type="scientific">Brytella acorum</name>
    <dbReference type="NCBI Taxonomy" id="2959299"/>
    <lineage>
        <taxon>Bacteria</taxon>
        <taxon>Pseudomonadati</taxon>
        <taxon>Pseudomonadota</taxon>
        <taxon>Alphaproteobacteria</taxon>
        <taxon>Acetobacterales</taxon>
        <taxon>Acetobacteraceae</taxon>
        <taxon>Brytella</taxon>
    </lineage>
</organism>
<feature type="domain" description="HTH lysR-type" evidence="5">
    <location>
        <begin position="1"/>
        <end position="58"/>
    </location>
</feature>
<evidence type="ECO:0000259" key="5">
    <source>
        <dbReference type="PROSITE" id="PS50931"/>
    </source>
</evidence>
<dbReference type="GO" id="GO:0009089">
    <property type="term" value="P:lysine biosynthetic process via diaminopimelate"/>
    <property type="evidence" value="ECO:0007669"/>
    <property type="project" value="TreeGrafter"/>
</dbReference>
<accession>A0AA35UKZ8</accession>
<dbReference type="GO" id="GO:0010628">
    <property type="term" value="P:positive regulation of gene expression"/>
    <property type="evidence" value="ECO:0007669"/>
    <property type="project" value="TreeGrafter"/>
</dbReference>
<comment type="caution">
    <text evidence="6">The sequence shown here is derived from an EMBL/GenBank/DDBJ whole genome shotgun (WGS) entry which is preliminary data.</text>
</comment>
<comment type="similarity">
    <text evidence="1">Belongs to the LysR transcriptional regulatory family.</text>
</comment>
<evidence type="ECO:0000256" key="3">
    <source>
        <dbReference type="ARBA" id="ARBA00023125"/>
    </source>
</evidence>
<evidence type="ECO:0000256" key="4">
    <source>
        <dbReference type="ARBA" id="ARBA00023163"/>
    </source>
</evidence>
<dbReference type="SUPFAM" id="SSF53850">
    <property type="entry name" value="Periplasmic binding protein-like II"/>
    <property type="match status" value="1"/>
</dbReference>
<sequence length="300" mass="33573">MRLRHIEVFYSIMATGSLRRAAEALHVSQPAASKVLRHAEQSLGFALFERVGGRLVPTREAEIIIPRINYIYEQMVSLRRLTENLRLGRGGHELHIGCVPSLGLSVVPKVIKRYTEKAPGNVLTVDAMHGADIVSRLLKHDLDFGIVFGEQRAPGLRLDKIARVPLVLLDSTLSEGPVRLQDIDPDRWIGLSENDPTAWAVSHIWRRLDREVSPVIRVRTHYMAAELTKLGVGCTIVDAFTALHDKTLPKPLMLDPPMSVDCSVVYREDYALGKIAQDLITILKDEFQDLLAQFEPDGSH</sequence>
<evidence type="ECO:0000256" key="2">
    <source>
        <dbReference type="ARBA" id="ARBA00023015"/>
    </source>
</evidence>
<evidence type="ECO:0000313" key="7">
    <source>
        <dbReference type="Proteomes" id="UP001176960"/>
    </source>
</evidence>
<dbReference type="Gene3D" id="3.40.190.290">
    <property type="match status" value="1"/>
</dbReference>
<dbReference type="PANTHER" id="PTHR30427">
    <property type="entry name" value="TRANSCRIPTIONAL ACTIVATOR PROTEIN LYSR"/>
    <property type="match status" value="1"/>
</dbReference>
<keyword evidence="4" id="KW-0804">Transcription</keyword>
<dbReference type="Pfam" id="PF03466">
    <property type="entry name" value="LysR_substrate"/>
    <property type="match status" value="1"/>
</dbReference>
<dbReference type="InterPro" id="IPR036390">
    <property type="entry name" value="WH_DNA-bd_sf"/>
</dbReference>
<reference evidence="6" key="1">
    <citation type="submission" date="2023-03" db="EMBL/GenBank/DDBJ databases">
        <authorList>
            <person name="Cleenwerck I."/>
        </authorList>
    </citation>
    <scope>NUCLEOTIDE SEQUENCE</scope>
    <source>
        <strain evidence="6">LMG 32879</strain>
    </source>
</reference>
<dbReference type="PRINTS" id="PR00039">
    <property type="entry name" value="HTHLYSR"/>
</dbReference>
<evidence type="ECO:0000313" key="6">
    <source>
        <dbReference type="EMBL" id="CAI9119362.1"/>
    </source>
</evidence>
<dbReference type="SUPFAM" id="SSF46785">
    <property type="entry name" value="Winged helix' DNA-binding domain"/>
    <property type="match status" value="1"/>
</dbReference>
<dbReference type="PANTHER" id="PTHR30427:SF1">
    <property type="entry name" value="TRANSCRIPTIONAL ACTIVATOR PROTEIN LYSR"/>
    <property type="match status" value="1"/>
</dbReference>
<keyword evidence="2" id="KW-0805">Transcription regulation</keyword>
<keyword evidence="7" id="KW-1185">Reference proteome</keyword>
<dbReference type="RefSeq" id="WP_289842323.1">
    <property type="nucleotide sequence ID" value="NZ_CATKSH010000001.1"/>
</dbReference>
<gene>
    <name evidence="6" type="ORF">LMG32879_000176</name>
</gene>
<protein>
    <submittedName>
        <fullName evidence="6">LysR family transcriptional regulator</fullName>
    </submittedName>
</protein>
<dbReference type="InterPro" id="IPR036388">
    <property type="entry name" value="WH-like_DNA-bd_sf"/>
</dbReference>
<dbReference type="AlphaFoldDB" id="A0AA35UKZ8"/>
<name>A0AA35UKZ8_9PROT</name>
<dbReference type="InterPro" id="IPR000847">
    <property type="entry name" value="LysR_HTH_N"/>
</dbReference>
<dbReference type="Proteomes" id="UP001176960">
    <property type="component" value="Unassembled WGS sequence"/>
</dbReference>
<dbReference type="GO" id="GO:0003700">
    <property type="term" value="F:DNA-binding transcription factor activity"/>
    <property type="evidence" value="ECO:0007669"/>
    <property type="project" value="InterPro"/>
</dbReference>
<evidence type="ECO:0000256" key="1">
    <source>
        <dbReference type="ARBA" id="ARBA00009437"/>
    </source>
</evidence>
<proteinExistence type="inferred from homology"/>
<dbReference type="Pfam" id="PF00126">
    <property type="entry name" value="HTH_1"/>
    <property type="match status" value="1"/>
</dbReference>
<dbReference type="PROSITE" id="PS50931">
    <property type="entry name" value="HTH_LYSR"/>
    <property type="match status" value="1"/>
</dbReference>
<dbReference type="EMBL" id="CATKSH010000001">
    <property type="protein sequence ID" value="CAI9119362.1"/>
    <property type="molecule type" value="Genomic_DNA"/>
</dbReference>
<dbReference type="InterPro" id="IPR005119">
    <property type="entry name" value="LysR_subst-bd"/>
</dbReference>